<dbReference type="PIRSF" id="PIRSF037755">
    <property type="entry name" value="Mettl2_prd"/>
    <property type="match status" value="1"/>
</dbReference>
<sequence length="236" mass="28148">MNVFFRNKYKNEASRNWDIFYKRNTVNFFKDRHWTDREFEELQDNGEKKQLLEIGCGVGNFVFPLIKLNPNLFIHCCDFSKRAIEFVKSNDNYNERCNAFVCDITKDKIVENVPEDSLDIVSMIFCLSAIPPEKMDFVIQNVKQVMKKGGVVLFRDYGLYDQAQLRFKPGHCVEENLYVRHDGTLAYYFSLEFLNELFIRNGFEEIENNYVLKETTNRKQQITFERRFVQAKFKKI</sequence>
<proteinExistence type="inferred from homology"/>
<comment type="similarity">
    <text evidence="1">Belongs to the methyltransferase superfamily. METL family.</text>
</comment>
<evidence type="ECO:0000256" key="2">
    <source>
        <dbReference type="ARBA" id="ARBA00022603"/>
    </source>
</evidence>
<reference evidence="5 6" key="2">
    <citation type="submission" date="2016-08" db="EMBL/GenBank/DDBJ databases">
        <title>Pervasive Adenine N6-methylation of Active Genes in Fungi.</title>
        <authorList>
            <consortium name="DOE Joint Genome Institute"/>
            <person name="Mondo S.J."/>
            <person name="Dannebaum R.O."/>
            <person name="Kuo R.C."/>
            <person name="Labutti K."/>
            <person name="Haridas S."/>
            <person name="Kuo A."/>
            <person name="Salamov A."/>
            <person name="Ahrendt S.R."/>
            <person name="Lipzen A."/>
            <person name="Sullivan W."/>
            <person name="Andreopoulos W.B."/>
            <person name="Clum A."/>
            <person name="Lindquist E."/>
            <person name="Daum C."/>
            <person name="Ramamoorthy G.K."/>
            <person name="Gryganskyi A."/>
            <person name="Culley D."/>
            <person name="Magnuson J.K."/>
            <person name="James T.Y."/>
            <person name="O'Malley M.A."/>
            <person name="Stajich J.E."/>
            <person name="Spatafora J.W."/>
            <person name="Visel A."/>
            <person name="Grigoriev I.V."/>
        </authorList>
    </citation>
    <scope>NUCLEOTIDE SEQUENCE [LARGE SCALE GENOMIC DNA]</scope>
    <source>
        <strain evidence="6">finn</strain>
    </source>
</reference>
<evidence type="ECO:0000256" key="1">
    <source>
        <dbReference type="ARBA" id="ARBA00009725"/>
    </source>
</evidence>
<evidence type="ECO:0000259" key="4">
    <source>
        <dbReference type="Pfam" id="PF08242"/>
    </source>
</evidence>
<reference evidence="5 6" key="1">
    <citation type="submission" date="2016-08" db="EMBL/GenBank/DDBJ databases">
        <title>Genomes of anaerobic fungi encode conserved fungal cellulosomes for biomass hydrolysis.</title>
        <authorList>
            <consortium name="DOE Joint Genome Institute"/>
            <person name="Haitjema C.H."/>
            <person name="Gilmore S.P."/>
            <person name="Henske J.K."/>
            <person name="Solomon K.V."/>
            <person name="De Groot R."/>
            <person name="Kuo A."/>
            <person name="Mondo S.J."/>
            <person name="Salamov A.A."/>
            <person name="Labutti K."/>
            <person name="Zhao Z."/>
            <person name="Chiniquy J."/>
            <person name="Barry K."/>
            <person name="Brewer H.M."/>
            <person name="Purvine S.O."/>
            <person name="Wright A.T."/>
            <person name="Boxma B."/>
            <person name="Van Alen T."/>
            <person name="Hackstein J.H."/>
            <person name="Baker S.E."/>
            <person name="Grigoriev I.V."/>
            <person name="O'Malley M.A."/>
        </authorList>
    </citation>
    <scope>NUCLEOTIDE SEQUENCE [LARGE SCALE GENOMIC DNA]</scope>
    <source>
        <strain evidence="6">finn</strain>
    </source>
</reference>
<dbReference type="InterPro" id="IPR026113">
    <property type="entry name" value="METTL2/6/8-like"/>
</dbReference>
<dbReference type="PANTHER" id="PTHR22809:SF5">
    <property type="entry name" value="TRNA N(3)-METHYLCYTIDINE METHYLTRANSFERASE METTL6"/>
    <property type="match status" value="1"/>
</dbReference>
<dbReference type="CDD" id="cd02440">
    <property type="entry name" value="AdoMet_MTases"/>
    <property type="match status" value="1"/>
</dbReference>
<keyword evidence="2 5" id="KW-0489">Methyltransferase</keyword>
<dbReference type="Gene3D" id="3.40.50.150">
    <property type="entry name" value="Vaccinia Virus protein VP39"/>
    <property type="match status" value="1"/>
</dbReference>
<dbReference type="InterPro" id="IPR013217">
    <property type="entry name" value="Methyltransf_12"/>
</dbReference>
<dbReference type="InterPro" id="IPR029063">
    <property type="entry name" value="SAM-dependent_MTases_sf"/>
</dbReference>
<dbReference type="OrthoDB" id="417697at2759"/>
<dbReference type="PANTHER" id="PTHR22809">
    <property type="entry name" value="METHYLTRANSFERASE-RELATED"/>
    <property type="match status" value="1"/>
</dbReference>
<evidence type="ECO:0000256" key="3">
    <source>
        <dbReference type="ARBA" id="ARBA00022679"/>
    </source>
</evidence>
<dbReference type="AlphaFoldDB" id="A0A1Y1VKI4"/>
<dbReference type="SUPFAM" id="SSF53335">
    <property type="entry name" value="S-adenosyl-L-methionine-dependent methyltransferases"/>
    <property type="match status" value="1"/>
</dbReference>
<dbReference type="Proteomes" id="UP000193719">
    <property type="component" value="Unassembled WGS sequence"/>
</dbReference>
<dbReference type="GO" id="GO:0052735">
    <property type="term" value="F:tRNA (cytidine-3-)-methyltransferase activity"/>
    <property type="evidence" value="ECO:0007669"/>
    <property type="project" value="EnsemblFungi"/>
</dbReference>
<accession>A0A1Y1VKI4</accession>
<evidence type="ECO:0000313" key="6">
    <source>
        <dbReference type="Proteomes" id="UP000193719"/>
    </source>
</evidence>
<comment type="caution">
    <text evidence="5">The sequence shown here is derived from an EMBL/GenBank/DDBJ whole genome shotgun (WGS) entry which is preliminary data.</text>
</comment>
<feature type="domain" description="Methyltransferase type 12" evidence="4">
    <location>
        <begin position="52"/>
        <end position="152"/>
    </location>
</feature>
<dbReference type="GO" id="GO:0106217">
    <property type="term" value="P:tRNA C3-cytosine methylation"/>
    <property type="evidence" value="ECO:0007669"/>
    <property type="project" value="EnsemblFungi"/>
</dbReference>
<dbReference type="STRING" id="1754191.A0A1Y1VKI4"/>
<gene>
    <name evidence="5" type="ORF">BCR36DRAFT_580019</name>
</gene>
<evidence type="ECO:0000313" key="5">
    <source>
        <dbReference type="EMBL" id="ORX58396.1"/>
    </source>
</evidence>
<protein>
    <submittedName>
        <fullName evidence="5">Methyltransferase</fullName>
    </submittedName>
</protein>
<keyword evidence="6" id="KW-1185">Reference proteome</keyword>
<dbReference type="Pfam" id="PF08242">
    <property type="entry name" value="Methyltransf_12"/>
    <property type="match status" value="1"/>
</dbReference>
<dbReference type="EMBL" id="MCFH01000004">
    <property type="protein sequence ID" value="ORX58396.1"/>
    <property type="molecule type" value="Genomic_DNA"/>
</dbReference>
<organism evidence="5 6">
    <name type="scientific">Piromyces finnis</name>
    <dbReference type="NCBI Taxonomy" id="1754191"/>
    <lineage>
        <taxon>Eukaryota</taxon>
        <taxon>Fungi</taxon>
        <taxon>Fungi incertae sedis</taxon>
        <taxon>Chytridiomycota</taxon>
        <taxon>Chytridiomycota incertae sedis</taxon>
        <taxon>Neocallimastigomycetes</taxon>
        <taxon>Neocallimastigales</taxon>
        <taxon>Neocallimastigaceae</taxon>
        <taxon>Piromyces</taxon>
    </lineage>
</organism>
<keyword evidence="3 5" id="KW-0808">Transferase</keyword>
<name>A0A1Y1VKI4_9FUNG</name>